<accession>A0A344J984</accession>
<proteinExistence type="predicted"/>
<sequence length="202" mass="22396">MDLPDLYRPDTRCTAFLDDHRLAAGELRHVALRAQRALEAQPDARLLIFDDREARLIDLDLRGRAADIVQRLNRGEVPAAGPDAEPAKRGRGRPKLGVVAREVTLLPRHWQWLNAQPGGASVALRKLVDAARRSHGEGDSRRAAQERVYRFLSAMGGDRPGFEEATRALFAGDAMRFDAEIAGWPDDLHEHATMLAADAWPA</sequence>
<dbReference type="Pfam" id="PF09998">
    <property type="entry name" value="DUF2239"/>
    <property type="match status" value="1"/>
</dbReference>
<dbReference type="RefSeq" id="WP_112927795.1">
    <property type="nucleotide sequence ID" value="NZ_CP029556.1"/>
</dbReference>
<dbReference type="EMBL" id="CP029556">
    <property type="protein sequence ID" value="AXA85594.1"/>
    <property type="molecule type" value="Genomic_DNA"/>
</dbReference>
<dbReference type="Proteomes" id="UP000251842">
    <property type="component" value="Chromosome"/>
</dbReference>
<evidence type="ECO:0000313" key="2">
    <source>
        <dbReference type="Proteomes" id="UP000251842"/>
    </source>
</evidence>
<keyword evidence="2" id="KW-1185">Reference proteome</keyword>
<reference evidence="2" key="1">
    <citation type="submission" date="2018-05" db="EMBL/GenBank/DDBJ databases">
        <title>Luteimonas pekinense sp. nov., isolated from human Meibomian gland secretions, Beijing, China.</title>
        <authorList>
            <person name="Wen T."/>
            <person name="Bai H."/>
            <person name="Lv H."/>
        </authorList>
    </citation>
    <scope>NUCLEOTIDE SEQUENCE [LARGE SCALE GENOMIC DNA]</scope>
    <source>
        <strain evidence="2">83-4</strain>
    </source>
</reference>
<organism evidence="1 2">
    <name type="scientific">Solilutibacter oculi</name>
    <dbReference type="NCBI Taxonomy" id="2698682"/>
    <lineage>
        <taxon>Bacteria</taxon>
        <taxon>Pseudomonadati</taxon>
        <taxon>Pseudomonadota</taxon>
        <taxon>Gammaproteobacteria</taxon>
        <taxon>Lysobacterales</taxon>
        <taxon>Lysobacteraceae</taxon>
        <taxon>Solilutibacter</taxon>
    </lineage>
</organism>
<dbReference type="OrthoDB" id="282960at2"/>
<evidence type="ECO:0000313" key="1">
    <source>
        <dbReference type="EMBL" id="AXA85594.1"/>
    </source>
</evidence>
<name>A0A344J984_9GAMM</name>
<protein>
    <submittedName>
        <fullName evidence="1">DUF2239 domain-containing protein</fullName>
    </submittedName>
</protein>
<dbReference type="InterPro" id="IPR018715">
    <property type="entry name" value="DUF2239"/>
</dbReference>
<dbReference type="KEGG" id="lue:DCD74_09995"/>
<dbReference type="AlphaFoldDB" id="A0A344J984"/>
<gene>
    <name evidence="1" type="ORF">DCD74_09995</name>
</gene>